<evidence type="ECO:0000256" key="3">
    <source>
        <dbReference type="ARBA" id="ARBA00005712"/>
    </source>
</evidence>
<dbReference type="GO" id="GO:0005886">
    <property type="term" value="C:plasma membrane"/>
    <property type="evidence" value="ECO:0007669"/>
    <property type="project" value="UniProtKB-SubCell"/>
</dbReference>
<evidence type="ECO:0000256" key="8">
    <source>
        <dbReference type="ARBA" id="ARBA00023310"/>
    </source>
</evidence>
<dbReference type="GO" id="GO:0045259">
    <property type="term" value="C:proton-transporting ATP synthase complex"/>
    <property type="evidence" value="ECO:0007669"/>
    <property type="project" value="UniProtKB-KW"/>
</dbReference>
<keyword evidence="9" id="KW-1003">Cell membrane</keyword>
<evidence type="ECO:0000256" key="5">
    <source>
        <dbReference type="ARBA" id="ARBA00023065"/>
    </source>
</evidence>
<evidence type="ECO:0000256" key="7">
    <source>
        <dbReference type="ARBA" id="ARBA00023196"/>
    </source>
</evidence>
<keyword evidence="13" id="KW-1185">Reference proteome</keyword>
<evidence type="ECO:0000259" key="11">
    <source>
        <dbReference type="Pfam" id="PF02823"/>
    </source>
</evidence>
<sequence>MAKLSVEIVTPEKRILSVQADEAIVPGGQGLFGVRPGHTPFLSLMEPGVLTLIDGGRRESFFVAGGFVEVSNDKVLVLADGAEPVSGIDVEAARRRMGEAQQRLKDLKPEDARYEVEQASVRREAARMNAATMRAP</sequence>
<evidence type="ECO:0000313" key="13">
    <source>
        <dbReference type="Proteomes" id="UP000028725"/>
    </source>
</evidence>
<comment type="subcellular location">
    <subcellularLocation>
        <location evidence="9">Cell membrane</location>
        <topology evidence="9">Peripheral membrane protein</topology>
    </subcellularLocation>
    <subcellularLocation>
        <location evidence="2">Endomembrane system</location>
        <topology evidence="2">Peripheral membrane protein</topology>
    </subcellularLocation>
</comment>
<evidence type="ECO:0000256" key="10">
    <source>
        <dbReference type="RuleBase" id="RU003656"/>
    </source>
</evidence>
<dbReference type="NCBIfam" id="TIGR01216">
    <property type="entry name" value="ATP_synt_epsi"/>
    <property type="match status" value="1"/>
</dbReference>
<keyword evidence="6 9" id="KW-0472">Membrane</keyword>
<dbReference type="RefSeq" id="WP_044197453.1">
    <property type="nucleotide sequence ID" value="NZ_JMCB01000022.1"/>
</dbReference>
<keyword evidence="9" id="KW-0375">Hydrogen ion transport</keyword>
<gene>
    <name evidence="9" type="primary">atpC</name>
    <name evidence="12" type="ORF">DB31_4038</name>
</gene>
<reference evidence="12 13" key="1">
    <citation type="submission" date="2014-04" db="EMBL/GenBank/DDBJ databases">
        <title>Genome assembly of Hyalangium minutum DSM 14724.</title>
        <authorList>
            <person name="Sharma G."/>
            <person name="Subramanian S."/>
        </authorList>
    </citation>
    <scope>NUCLEOTIDE SEQUENCE [LARGE SCALE GENOMIC DNA]</scope>
    <source>
        <strain evidence="12 13">DSM 14724</strain>
    </source>
</reference>
<comment type="caution">
    <text evidence="12">The sequence shown here is derived from an EMBL/GenBank/DDBJ whole genome shotgun (WGS) entry which is preliminary data.</text>
</comment>
<dbReference type="PATRIC" id="fig|394096.3.peg.7773"/>
<keyword evidence="5 9" id="KW-0406">Ion transport</keyword>
<dbReference type="AlphaFoldDB" id="A0A085W3R5"/>
<dbReference type="PANTHER" id="PTHR13822">
    <property type="entry name" value="ATP SYNTHASE DELTA/EPSILON CHAIN"/>
    <property type="match status" value="1"/>
</dbReference>
<proteinExistence type="inferred from homology"/>
<evidence type="ECO:0000256" key="4">
    <source>
        <dbReference type="ARBA" id="ARBA00022448"/>
    </source>
</evidence>
<evidence type="ECO:0000256" key="6">
    <source>
        <dbReference type="ARBA" id="ARBA00023136"/>
    </source>
</evidence>
<dbReference type="GO" id="GO:0005524">
    <property type="term" value="F:ATP binding"/>
    <property type="evidence" value="ECO:0007669"/>
    <property type="project" value="UniProtKB-UniRule"/>
</dbReference>
<dbReference type="InterPro" id="IPR001469">
    <property type="entry name" value="ATP_synth_F1_dsu/esu"/>
</dbReference>
<dbReference type="NCBIfam" id="NF009980">
    <property type="entry name" value="PRK13446.1"/>
    <property type="match status" value="1"/>
</dbReference>
<comment type="function">
    <text evidence="1 9">Produces ATP from ADP in the presence of a proton gradient across the membrane.</text>
</comment>
<keyword evidence="8 9" id="KW-0066">ATP synthesis</keyword>
<protein>
    <recommendedName>
        <fullName evidence="9">ATP synthase epsilon chain</fullName>
    </recommendedName>
    <alternativeName>
        <fullName evidence="9">ATP synthase F1 sector epsilon subunit</fullName>
    </alternativeName>
    <alternativeName>
        <fullName evidence="9">F-ATPase epsilon subunit</fullName>
    </alternativeName>
</protein>
<dbReference type="Pfam" id="PF02823">
    <property type="entry name" value="ATP-synt_DE_N"/>
    <property type="match status" value="1"/>
</dbReference>
<dbReference type="Proteomes" id="UP000028725">
    <property type="component" value="Unassembled WGS sequence"/>
</dbReference>
<feature type="domain" description="ATP synthase F1 complex delta/epsilon subunit N-terminal" evidence="11">
    <location>
        <begin position="4"/>
        <end position="82"/>
    </location>
</feature>
<organism evidence="12 13">
    <name type="scientific">Hyalangium minutum</name>
    <dbReference type="NCBI Taxonomy" id="394096"/>
    <lineage>
        <taxon>Bacteria</taxon>
        <taxon>Pseudomonadati</taxon>
        <taxon>Myxococcota</taxon>
        <taxon>Myxococcia</taxon>
        <taxon>Myxococcales</taxon>
        <taxon>Cystobacterineae</taxon>
        <taxon>Archangiaceae</taxon>
        <taxon>Hyalangium</taxon>
    </lineage>
</organism>
<comment type="subunit">
    <text evidence="9 10">F-type ATPases have 2 components, CF(1) - the catalytic core - and CF(0) - the membrane proton channel. CF(1) has five subunits: alpha(3), beta(3), gamma(1), delta(1), epsilon(1). CF(0) has three main subunits: a, b and c.</text>
</comment>
<dbReference type="OrthoDB" id="9799969at2"/>
<dbReference type="HAMAP" id="MF_00530">
    <property type="entry name" value="ATP_synth_epsil_bac"/>
    <property type="match status" value="1"/>
</dbReference>
<evidence type="ECO:0000256" key="1">
    <source>
        <dbReference type="ARBA" id="ARBA00003543"/>
    </source>
</evidence>
<dbReference type="EMBL" id="JMCB01000022">
    <property type="protein sequence ID" value="KFE62328.1"/>
    <property type="molecule type" value="Genomic_DNA"/>
</dbReference>
<dbReference type="SUPFAM" id="SSF51344">
    <property type="entry name" value="Epsilon subunit of F1F0-ATP synthase N-terminal domain"/>
    <property type="match status" value="1"/>
</dbReference>
<keyword evidence="7 9" id="KW-0139">CF(1)</keyword>
<comment type="similarity">
    <text evidence="3 9 10">Belongs to the ATPase epsilon chain family.</text>
</comment>
<name>A0A085W3R5_9BACT</name>
<evidence type="ECO:0000313" key="12">
    <source>
        <dbReference type="EMBL" id="KFE62328.1"/>
    </source>
</evidence>
<dbReference type="InterPro" id="IPR036771">
    <property type="entry name" value="ATPsynth_dsu/esu_N"/>
</dbReference>
<keyword evidence="4 9" id="KW-0813">Transport</keyword>
<dbReference type="PANTHER" id="PTHR13822:SF10">
    <property type="entry name" value="ATP SYNTHASE EPSILON CHAIN, CHLOROPLASTIC"/>
    <property type="match status" value="1"/>
</dbReference>
<dbReference type="CDD" id="cd12152">
    <property type="entry name" value="F1-ATPase_delta"/>
    <property type="match status" value="1"/>
</dbReference>
<accession>A0A085W3R5</accession>
<dbReference type="GO" id="GO:0046933">
    <property type="term" value="F:proton-transporting ATP synthase activity, rotational mechanism"/>
    <property type="evidence" value="ECO:0007669"/>
    <property type="project" value="UniProtKB-UniRule"/>
</dbReference>
<evidence type="ECO:0000256" key="9">
    <source>
        <dbReference type="HAMAP-Rule" id="MF_00530"/>
    </source>
</evidence>
<evidence type="ECO:0000256" key="2">
    <source>
        <dbReference type="ARBA" id="ARBA00004184"/>
    </source>
</evidence>
<dbReference type="InterPro" id="IPR020546">
    <property type="entry name" value="ATP_synth_F1_dsu/esu_N"/>
</dbReference>
<dbReference type="Gene3D" id="2.60.15.10">
    <property type="entry name" value="F0F1 ATP synthase delta/epsilon subunit, N-terminal"/>
    <property type="match status" value="1"/>
</dbReference>
<dbReference type="STRING" id="394096.DB31_4038"/>
<dbReference type="GO" id="GO:0012505">
    <property type="term" value="C:endomembrane system"/>
    <property type="evidence" value="ECO:0007669"/>
    <property type="project" value="UniProtKB-SubCell"/>
</dbReference>